<accession>A0A0D9ZX00</accession>
<name>A0A0D9ZX00_9ORYZ</name>
<feature type="compositionally biased region" description="Basic and acidic residues" evidence="1">
    <location>
        <begin position="173"/>
        <end position="182"/>
    </location>
</feature>
<keyword evidence="3" id="KW-1185">Reference proteome</keyword>
<dbReference type="EnsemblPlants" id="OGLUM05G11130.1">
    <property type="protein sequence ID" value="OGLUM05G11130.1"/>
    <property type="gene ID" value="OGLUM05G11130"/>
</dbReference>
<evidence type="ECO:0000313" key="2">
    <source>
        <dbReference type="EnsemblPlants" id="OGLUM05G11130.1"/>
    </source>
</evidence>
<dbReference type="Proteomes" id="UP000026961">
    <property type="component" value="Chromosome 5"/>
</dbReference>
<feature type="compositionally biased region" description="Low complexity" evidence="1">
    <location>
        <begin position="305"/>
        <end position="320"/>
    </location>
</feature>
<reference evidence="2" key="1">
    <citation type="submission" date="2015-04" db="UniProtKB">
        <authorList>
            <consortium name="EnsemblPlants"/>
        </authorList>
    </citation>
    <scope>IDENTIFICATION</scope>
</reference>
<dbReference type="HOGENOM" id="CLU_071710_0_0_1"/>
<dbReference type="AlphaFoldDB" id="A0A0D9ZX00"/>
<evidence type="ECO:0000313" key="3">
    <source>
        <dbReference type="Proteomes" id="UP000026961"/>
    </source>
</evidence>
<reference evidence="2" key="2">
    <citation type="submission" date="2018-05" db="EMBL/GenBank/DDBJ databases">
        <title>OgluRS3 (Oryza glumaepatula Reference Sequence Version 3).</title>
        <authorList>
            <person name="Zhang J."/>
            <person name="Kudrna D."/>
            <person name="Lee S."/>
            <person name="Talag J."/>
            <person name="Welchert J."/>
            <person name="Wing R.A."/>
        </authorList>
    </citation>
    <scope>NUCLEOTIDE SEQUENCE [LARGE SCALE GENOMIC DNA]</scope>
</reference>
<evidence type="ECO:0000256" key="1">
    <source>
        <dbReference type="SAM" id="MobiDB-lite"/>
    </source>
</evidence>
<feature type="region of interest" description="Disordered" evidence="1">
    <location>
        <begin position="97"/>
        <end position="119"/>
    </location>
</feature>
<dbReference type="Gramene" id="OGLUM05G11130.1">
    <property type="protein sequence ID" value="OGLUM05G11130.1"/>
    <property type="gene ID" value="OGLUM05G11130"/>
</dbReference>
<sequence>MARAAAAGAPPPGAGRVGWRLGLACLAYLALWRMGGRWGKERRPPARAAEATGEEAAEAIGEGGVGRGEAAHGVGGLLVEELEEGDEAKALGETVGHRLPVPHGRPPTPPPSPGEELSATVGGGAGVVCGRRHGAWRGRHGCQERSWAAAGEGGRGRPSPRFSPSPLPHRLRVREAQEVGERRGRRRRRGQRRWRRGGCRHAGELEGVDGDVVAVVELDGTVDGAAGVGLAEAVEAVEDGLVLADIEALERPNLVLLGLRHTRRFAPLTPVPPRPTGLLTYTRLPATVTVPGSAPAMANWAETARPSTTTTSSRPTSRSTWRAVARDRAPPASSP</sequence>
<feature type="region of interest" description="Disordered" evidence="1">
    <location>
        <begin position="301"/>
        <end position="335"/>
    </location>
</feature>
<organism evidence="2">
    <name type="scientific">Oryza glumipatula</name>
    <dbReference type="NCBI Taxonomy" id="40148"/>
    <lineage>
        <taxon>Eukaryota</taxon>
        <taxon>Viridiplantae</taxon>
        <taxon>Streptophyta</taxon>
        <taxon>Embryophyta</taxon>
        <taxon>Tracheophyta</taxon>
        <taxon>Spermatophyta</taxon>
        <taxon>Magnoliopsida</taxon>
        <taxon>Liliopsida</taxon>
        <taxon>Poales</taxon>
        <taxon>Poaceae</taxon>
        <taxon>BOP clade</taxon>
        <taxon>Oryzoideae</taxon>
        <taxon>Oryzeae</taxon>
        <taxon>Oryzinae</taxon>
        <taxon>Oryza</taxon>
    </lineage>
</organism>
<feature type="region of interest" description="Disordered" evidence="1">
    <location>
        <begin position="145"/>
        <end position="196"/>
    </location>
</feature>
<feature type="compositionally biased region" description="Pro residues" evidence="1">
    <location>
        <begin position="103"/>
        <end position="113"/>
    </location>
</feature>
<proteinExistence type="predicted"/>
<protein>
    <submittedName>
        <fullName evidence="2">Uncharacterized protein</fullName>
    </submittedName>
</protein>
<feature type="compositionally biased region" description="Basic residues" evidence="1">
    <location>
        <begin position="183"/>
        <end position="196"/>
    </location>
</feature>